<accession>B7SV39</accession>
<evidence type="ECO:0000313" key="3">
    <source>
        <dbReference type="Proteomes" id="UP000011785"/>
    </source>
</evidence>
<dbReference type="KEGG" id="vg:7047198"/>
<proteinExistence type="predicted"/>
<feature type="region of interest" description="Disordered" evidence="1">
    <location>
        <begin position="176"/>
        <end position="206"/>
    </location>
</feature>
<protein>
    <submittedName>
        <fullName evidence="2">GrBNV_gp67-like protein</fullName>
    </submittedName>
</protein>
<dbReference type="GeneID" id="7047198"/>
<dbReference type="EMBL" id="EU747721">
    <property type="protein sequence ID" value="ACH96148.1"/>
    <property type="molecule type" value="Genomic_DNA"/>
</dbReference>
<dbReference type="RefSeq" id="YP_002321329.1">
    <property type="nucleotide sequence ID" value="NC_011588.1"/>
</dbReference>
<evidence type="ECO:0000256" key="1">
    <source>
        <dbReference type="SAM" id="MobiDB-lite"/>
    </source>
</evidence>
<organism evidence="3">
    <name type="scientific">Oryctes rhinoceros nudivirus</name>
    <dbReference type="NCBI Taxonomy" id="92521"/>
    <lineage>
        <taxon>Viruses</taxon>
        <taxon>Viruses incertae sedis</taxon>
        <taxon>Naldaviricetes</taxon>
        <taxon>Lefavirales</taxon>
        <taxon>Nudiviridae</taxon>
        <taxon>Alphanudivirus</taxon>
        <taxon>Alphanudivirus oryrhinocerotis</taxon>
    </lineage>
</organism>
<keyword evidence="3" id="KW-1185">Reference proteome</keyword>
<feature type="region of interest" description="Disordered" evidence="1">
    <location>
        <begin position="259"/>
        <end position="291"/>
    </location>
</feature>
<evidence type="ECO:0000313" key="2">
    <source>
        <dbReference type="EMBL" id="ACH96148.1"/>
    </source>
</evidence>
<reference evidence="2 3" key="1">
    <citation type="journal article" date="2008" name="J. Virol. Methods">
        <title>Sequencing of the large dsDNA genome of Oryctes rhinoceros nudivirus using multiple displacement amplification of nanogram amounts of virus DNA.</title>
        <authorList>
            <person name="Wang Y."/>
            <person name="Kleespies R.G."/>
            <person name="Ramle M.B."/>
            <person name="Jehle J.A."/>
        </authorList>
    </citation>
    <scope>NUCLEOTIDE SEQUENCE [LARGE SCALE GENOMIC DNA]</scope>
    <source>
        <strain evidence="3">Isolate Oryctes rhinoceros/Malaysia/Ma07/2007</strain>
    </source>
</reference>
<name>B7SV39_9VIRU</name>
<feature type="compositionally biased region" description="Acidic residues" evidence="1">
    <location>
        <begin position="282"/>
        <end position="291"/>
    </location>
</feature>
<feature type="compositionally biased region" description="Low complexity" evidence="1">
    <location>
        <begin position="191"/>
        <end position="206"/>
    </location>
</feature>
<sequence>MNSDEVFLRAALYEECSKSSILKHVEIETSSTETLRELLNKNNSLVFRKVPIILSKLVVKHGLQFVKSKMPQLSFLTPEQISVSVESDEMQYLLQSQSAMKPNLVLIVSKNILMSVVGSSIRELQNELLGSSENGETQSYKKIPIGDIHASTWSKVETPKLFTNTFEPETENITNTFDRDSQSPLVRSRRTSVSSNKSFKSTSSSMSTARIRKAKNVATYVIPSLNDRKHLLIETTINDLEHSTQPKLVNIVENIRVKSPDPPLLPTSTNDKFDDPTSPMGEYDEDNDEEVDVDDARMDDEPVKLSELHETPLNSKAVDFYSLIAADDNQLDERHPPKPESTEPIEVIDIGDEIIDEVEEEEDNDII</sequence>
<dbReference type="Proteomes" id="UP000011785">
    <property type="component" value="Segment"/>
</dbReference>